<dbReference type="AlphaFoldDB" id="A0A502CLQ0"/>
<keyword evidence="4" id="KW-1185">Reference proteome</keyword>
<dbReference type="Pfam" id="PF14534">
    <property type="entry name" value="DUF4440"/>
    <property type="match status" value="1"/>
</dbReference>
<proteinExistence type="predicted"/>
<dbReference type="Proteomes" id="UP000318413">
    <property type="component" value="Unassembled WGS sequence"/>
</dbReference>
<reference evidence="3 4" key="1">
    <citation type="journal article" date="2019" name="Environ. Microbiol.">
        <title>Species interactions and distinct microbial communities in high Arctic permafrost affected cryosols are associated with the CH4 and CO2 gas fluxes.</title>
        <authorList>
            <person name="Altshuler I."/>
            <person name="Hamel J."/>
            <person name="Turney S."/>
            <person name="Magnuson E."/>
            <person name="Levesque R."/>
            <person name="Greer C."/>
            <person name="Whyte L.G."/>
        </authorList>
    </citation>
    <scope>NUCLEOTIDE SEQUENCE [LARGE SCALE GENOMIC DNA]</scope>
    <source>
        <strain evidence="3 4">S5.1</strain>
    </source>
</reference>
<sequence>MFLAAALIAAPAATPQQAVTAAMTDSAAGWNAGDLDRFVAIYADDAVFVTPKGLLRGKTDIADHYRPSFAKGGNTRGNLTFQMLAHRTISDVHQLLFARWILTPSDGGTVDQGMTTLLFERRKDGWKIISDHSS</sequence>
<dbReference type="Gene3D" id="3.10.450.50">
    <property type="match status" value="1"/>
</dbReference>
<evidence type="ECO:0000256" key="1">
    <source>
        <dbReference type="SAM" id="SignalP"/>
    </source>
</evidence>
<evidence type="ECO:0000313" key="3">
    <source>
        <dbReference type="EMBL" id="TPG14595.1"/>
    </source>
</evidence>
<feature type="chain" id="PRO_5021336451" evidence="1">
    <location>
        <begin position="19"/>
        <end position="134"/>
    </location>
</feature>
<comment type="caution">
    <text evidence="3">The sequence shown here is derived from an EMBL/GenBank/DDBJ whole genome shotgun (WGS) entry which is preliminary data.</text>
</comment>
<evidence type="ECO:0000313" key="4">
    <source>
        <dbReference type="Proteomes" id="UP000318413"/>
    </source>
</evidence>
<feature type="domain" description="DUF4440" evidence="2">
    <location>
        <begin position="25"/>
        <end position="128"/>
    </location>
</feature>
<dbReference type="SUPFAM" id="SSF54427">
    <property type="entry name" value="NTF2-like"/>
    <property type="match status" value="1"/>
</dbReference>
<dbReference type="NCBIfam" id="TIGR02246">
    <property type="entry name" value="SgcJ/EcaC family oxidoreductase"/>
    <property type="match status" value="1"/>
</dbReference>
<dbReference type="OrthoDB" id="120856at2"/>
<feature type="signal peptide" evidence="1">
    <location>
        <begin position="1"/>
        <end position="18"/>
    </location>
</feature>
<dbReference type="InterPro" id="IPR032710">
    <property type="entry name" value="NTF2-like_dom_sf"/>
</dbReference>
<evidence type="ECO:0000259" key="2">
    <source>
        <dbReference type="Pfam" id="PF14534"/>
    </source>
</evidence>
<accession>A0A502CLQ0</accession>
<dbReference type="EMBL" id="RCZK01000002">
    <property type="protein sequence ID" value="TPG14595.1"/>
    <property type="molecule type" value="Genomic_DNA"/>
</dbReference>
<dbReference type="InterPro" id="IPR027843">
    <property type="entry name" value="DUF4440"/>
</dbReference>
<keyword evidence="1" id="KW-0732">Signal</keyword>
<name>A0A502CLQ0_9SPHN</name>
<organism evidence="3 4">
    <name type="scientific">Sphingomonas oligophenolica</name>
    <dbReference type="NCBI Taxonomy" id="301154"/>
    <lineage>
        <taxon>Bacteria</taxon>
        <taxon>Pseudomonadati</taxon>
        <taxon>Pseudomonadota</taxon>
        <taxon>Alphaproteobacteria</taxon>
        <taxon>Sphingomonadales</taxon>
        <taxon>Sphingomonadaceae</taxon>
        <taxon>Sphingomonas</taxon>
    </lineage>
</organism>
<dbReference type="InterPro" id="IPR011944">
    <property type="entry name" value="Steroid_delta5-4_isomerase"/>
</dbReference>
<protein>
    <submittedName>
        <fullName evidence="3">SgcJ/EcaC family oxidoreductase</fullName>
    </submittedName>
</protein>
<gene>
    <name evidence="3" type="ORF">EAH84_03240</name>
</gene>